<dbReference type="InterPro" id="IPR041006">
    <property type="entry name" value="Morc_S5"/>
</dbReference>
<protein>
    <submittedName>
        <fullName evidence="8">Morc6_S5 domain-containing protein</fullName>
    </submittedName>
</protein>
<evidence type="ECO:0000256" key="2">
    <source>
        <dbReference type="ARBA" id="ARBA00022723"/>
    </source>
</evidence>
<dbReference type="PANTHER" id="PTHR23337:SF3">
    <property type="entry name" value="MORC FAMILY CW-TYPE ZINC FINGER 2"/>
    <property type="match status" value="1"/>
</dbReference>
<sequence>MRIGKDFLLFTKKNDINTVLMLSRTFLAEKHLSEVVVPMPCYNVNMRPLHSFGANLERHCQEESIVFQYSPFHSIEMLKQQFDLIEGKSGTLVVVYNLRTTNHGEMELNFTESAHDFILVMAEESVDSTVPERKSLRAYLSILYLDPTMKIYLQDKKVETTKIFCHWIRPQRYEYSSVRFKTMLDKKAVLEQAAIDDGMMFFS</sequence>
<reference evidence="6 7" key="2">
    <citation type="submission" date="2018-11" db="EMBL/GenBank/DDBJ databases">
        <authorList>
            <consortium name="Pathogen Informatics"/>
        </authorList>
    </citation>
    <scope>NUCLEOTIDE SEQUENCE [LARGE SCALE GENOMIC DNA]</scope>
</reference>
<dbReference type="EMBL" id="UZAM01010217">
    <property type="protein sequence ID" value="VDP11403.1"/>
    <property type="molecule type" value="Genomic_DNA"/>
</dbReference>
<dbReference type="AlphaFoldDB" id="A0A183ITP0"/>
<dbReference type="GO" id="GO:0046872">
    <property type="term" value="F:metal ion binding"/>
    <property type="evidence" value="ECO:0007669"/>
    <property type="project" value="UniProtKB-KW"/>
</dbReference>
<evidence type="ECO:0000313" key="6">
    <source>
        <dbReference type="EMBL" id="VDP11403.1"/>
    </source>
</evidence>
<keyword evidence="3" id="KW-0175">Coiled coil</keyword>
<organism evidence="8">
    <name type="scientific">Soboliphyme baturini</name>
    <dbReference type="NCBI Taxonomy" id="241478"/>
    <lineage>
        <taxon>Eukaryota</taxon>
        <taxon>Metazoa</taxon>
        <taxon>Ecdysozoa</taxon>
        <taxon>Nematoda</taxon>
        <taxon>Enoplea</taxon>
        <taxon>Dorylaimia</taxon>
        <taxon>Dioctophymatida</taxon>
        <taxon>Dioctophymatoidea</taxon>
        <taxon>Soboliphymatidae</taxon>
        <taxon>Soboliphyme</taxon>
    </lineage>
</organism>
<gene>
    <name evidence="6" type="ORF">SBAD_LOCUS6987</name>
</gene>
<comment type="subcellular location">
    <subcellularLocation>
        <location evidence="1">Nucleus</location>
    </subcellularLocation>
</comment>
<evidence type="ECO:0000256" key="1">
    <source>
        <dbReference type="ARBA" id="ARBA00004123"/>
    </source>
</evidence>
<keyword evidence="4" id="KW-0539">Nucleus</keyword>
<proteinExistence type="predicted"/>
<evidence type="ECO:0000259" key="5">
    <source>
        <dbReference type="Pfam" id="PF17942"/>
    </source>
</evidence>
<name>A0A183ITP0_9BILA</name>
<feature type="domain" description="Morc S5" evidence="5">
    <location>
        <begin position="135"/>
        <end position="179"/>
    </location>
</feature>
<dbReference type="Pfam" id="PF17942">
    <property type="entry name" value="Morc6_S5"/>
    <property type="match status" value="1"/>
</dbReference>
<accession>A0A183ITP0</accession>
<evidence type="ECO:0000313" key="7">
    <source>
        <dbReference type="Proteomes" id="UP000270296"/>
    </source>
</evidence>
<dbReference type="GO" id="GO:0005634">
    <property type="term" value="C:nucleus"/>
    <property type="evidence" value="ECO:0007669"/>
    <property type="project" value="UniProtKB-SubCell"/>
</dbReference>
<dbReference type="PANTHER" id="PTHR23337">
    <property type="entry name" value="ZINC FINGER CW-TYPE COILED-COIL DOMAIN PROTEIN 1"/>
    <property type="match status" value="1"/>
</dbReference>
<evidence type="ECO:0000256" key="4">
    <source>
        <dbReference type="ARBA" id="ARBA00023242"/>
    </source>
</evidence>
<evidence type="ECO:0000313" key="8">
    <source>
        <dbReference type="WBParaSite" id="SBAD_0000725201-mRNA-1"/>
    </source>
</evidence>
<reference evidence="8" key="1">
    <citation type="submission" date="2016-06" db="UniProtKB">
        <authorList>
            <consortium name="WormBaseParasite"/>
        </authorList>
    </citation>
    <scope>IDENTIFICATION</scope>
</reference>
<dbReference type="OrthoDB" id="1885370at2759"/>
<dbReference type="WBParaSite" id="SBAD_0000725201-mRNA-1">
    <property type="protein sequence ID" value="SBAD_0000725201-mRNA-1"/>
    <property type="gene ID" value="SBAD_0000725201"/>
</dbReference>
<dbReference type="Proteomes" id="UP000270296">
    <property type="component" value="Unassembled WGS sequence"/>
</dbReference>
<evidence type="ECO:0000256" key="3">
    <source>
        <dbReference type="ARBA" id="ARBA00023054"/>
    </source>
</evidence>
<keyword evidence="2" id="KW-0479">Metal-binding</keyword>
<keyword evidence="7" id="KW-1185">Reference proteome</keyword>